<evidence type="ECO:0000313" key="4">
    <source>
        <dbReference type="EMBL" id="KAA4100304.1"/>
    </source>
</evidence>
<evidence type="ECO:0000259" key="2">
    <source>
        <dbReference type="Pfam" id="PF13201"/>
    </source>
</evidence>
<evidence type="ECO:0000313" key="6">
    <source>
        <dbReference type="EMBL" id="RGX10127.1"/>
    </source>
</evidence>
<evidence type="ECO:0000313" key="8">
    <source>
        <dbReference type="Proteomes" id="UP000435985"/>
    </source>
</evidence>
<evidence type="ECO:0000259" key="3">
    <source>
        <dbReference type="Pfam" id="PF13944"/>
    </source>
</evidence>
<reference evidence="8 9" key="2">
    <citation type="journal article" date="2019" name="Nat. Med.">
        <title>A library of human gut bacterial isolates paired with longitudinal multiomics data enables mechanistic microbiome research.</title>
        <authorList>
            <person name="Poyet M."/>
            <person name="Groussin M."/>
            <person name="Gibbons S.M."/>
            <person name="Avila-Pacheco J."/>
            <person name="Jiang X."/>
            <person name="Kearney S.M."/>
            <person name="Perrotta A.R."/>
            <person name="Berdy B."/>
            <person name="Zhao S."/>
            <person name="Lieberman T.D."/>
            <person name="Swanson P.K."/>
            <person name="Smith M."/>
            <person name="Roesemann S."/>
            <person name="Alexander J.E."/>
            <person name="Rich S.A."/>
            <person name="Livny J."/>
            <person name="Vlamakis H."/>
            <person name="Clish C."/>
            <person name="Bullock K."/>
            <person name="Deik A."/>
            <person name="Scott J."/>
            <person name="Pierce K.A."/>
            <person name="Xavier R.J."/>
            <person name="Alm E.J."/>
        </authorList>
    </citation>
    <scope>NUCLEOTIDE SEQUENCE [LARGE SCALE GENOMIC DNA]</scope>
    <source>
        <strain evidence="4 9">BIOML-A134</strain>
        <strain evidence="5 8">BIOML-A14</strain>
    </source>
</reference>
<dbReference type="RefSeq" id="WP_004310071.1">
    <property type="nucleotide sequence ID" value="NZ_CAKJYS010000001.1"/>
</dbReference>
<dbReference type="InterPro" id="IPR024311">
    <property type="entry name" value="Lipocalin-like"/>
</dbReference>
<name>A0A413ERQ4_BACOV</name>
<reference evidence="6 7" key="1">
    <citation type="submission" date="2018-08" db="EMBL/GenBank/DDBJ databases">
        <title>A genome reference for cultivated species of the human gut microbiota.</title>
        <authorList>
            <person name="Zou Y."/>
            <person name="Xue W."/>
            <person name="Luo G."/>
        </authorList>
    </citation>
    <scope>NUCLEOTIDE SEQUENCE [LARGE SCALE GENOMIC DNA]</scope>
    <source>
        <strain evidence="6 7">AF04-46</strain>
    </source>
</reference>
<evidence type="ECO:0008006" key="10">
    <source>
        <dbReference type="Google" id="ProtNLM"/>
    </source>
</evidence>
<dbReference type="InterPro" id="IPR038653">
    <property type="entry name" value="Put_CMD_sf"/>
</dbReference>
<feature type="signal peptide" evidence="1">
    <location>
        <begin position="1"/>
        <end position="23"/>
    </location>
</feature>
<comment type="caution">
    <text evidence="6">The sequence shown here is derived from an EMBL/GenBank/DDBJ whole genome shotgun (WGS) entry which is preliminary data.</text>
</comment>
<dbReference type="Proteomes" id="UP000473905">
    <property type="component" value="Unassembled WGS sequence"/>
</dbReference>
<evidence type="ECO:0000256" key="1">
    <source>
        <dbReference type="SAM" id="SignalP"/>
    </source>
</evidence>
<protein>
    <recommendedName>
        <fullName evidence="10">Carbohydrate metabolism domain-containing protein</fullName>
    </recommendedName>
</protein>
<organism evidence="6 7">
    <name type="scientific">Bacteroides ovatus</name>
    <dbReference type="NCBI Taxonomy" id="28116"/>
    <lineage>
        <taxon>Bacteria</taxon>
        <taxon>Pseudomonadati</taxon>
        <taxon>Bacteroidota</taxon>
        <taxon>Bacteroidia</taxon>
        <taxon>Bacteroidales</taxon>
        <taxon>Bacteroidaceae</taxon>
        <taxon>Bacteroides</taxon>
    </lineage>
</organism>
<keyword evidence="9" id="KW-1185">Reference proteome</keyword>
<keyword evidence="1" id="KW-0732">Signal</keyword>
<evidence type="ECO:0000313" key="9">
    <source>
        <dbReference type="Proteomes" id="UP000473905"/>
    </source>
</evidence>
<gene>
    <name evidence="6" type="ORF">DWV35_10500</name>
    <name evidence="5" type="ORF">F3B98_12645</name>
    <name evidence="4" type="ORF">F3D66_08655</name>
</gene>
<dbReference type="Proteomes" id="UP000435985">
    <property type="component" value="Unassembled WGS sequence"/>
</dbReference>
<feature type="chain" id="PRO_5044602298" description="Carbohydrate metabolism domain-containing protein" evidence="1">
    <location>
        <begin position="24"/>
        <end position="526"/>
    </location>
</feature>
<dbReference type="EMBL" id="VWFO01000014">
    <property type="protein sequence ID" value="KAA4663860.1"/>
    <property type="molecule type" value="Genomic_DNA"/>
</dbReference>
<feature type="domain" description="Putative carbohydrate metabolism" evidence="2">
    <location>
        <begin position="278"/>
        <end position="524"/>
    </location>
</feature>
<dbReference type="Pfam" id="PF13201">
    <property type="entry name" value="PCMD"/>
    <property type="match status" value="1"/>
</dbReference>
<dbReference type="PROSITE" id="PS51257">
    <property type="entry name" value="PROKAR_LIPOPROTEIN"/>
    <property type="match status" value="1"/>
</dbReference>
<sequence length="526" mass="56113">MKKKLFYYLFAVLCTATLFTSCSDDDDNGKNGDDQTEVTDISGSYKGNLVVSIDGSAADPVSQVISIAKSGDQTSQVILSLKKFSFAGRLVGDIEVPCTVEEKDGVQSFSGQKDLKFTTEFGQMLGTLPTSVSGTVRDGKVSMKIGVTVAALGQTVDVAFEGDKMSGNESGEAKILSFTFDLENEANACVIGHPVINEDNTITFDVDQAMVDANPDLLKGLVPTFAYSEKATCVLQSGVAIDFSSDVVIMIVAENGTSVEYVVKTPARVTTSVLAFGFEGWESVAGSFLSYAYDKPKPTEVLATSTEGVAMLKIMQVSLTEMPVSKSTDAKSGSYAAKLVTLDTSSKTSSLIPALTAGSLYTGTFELNLTEGVDRLAATKFGVPYDKEPLYLKGWYKYIPGEKFINGEGATKPEEVKVVEGAIDECSIMAVLYETTLDEKGNNIPLTGHDINTSDRRVAVAQLADGSAKADWESFKIPFQNLEGKKYEAGKDYQIAIVCSSSKKGDLFVGAGGSTLFIDDLEVIGK</sequence>
<dbReference type="AlphaFoldDB" id="A0A413ERQ4"/>
<evidence type="ECO:0000313" key="5">
    <source>
        <dbReference type="EMBL" id="KAA4663860.1"/>
    </source>
</evidence>
<dbReference type="Pfam" id="PF13944">
    <property type="entry name" value="Calycin_like"/>
    <property type="match status" value="1"/>
</dbReference>
<accession>A0A413ERQ4</accession>
<dbReference type="Gene3D" id="2.60.40.2340">
    <property type="match status" value="1"/>
</dbReference>
<dbReference type="Gene3D" id="2.40.128.350">
    <property type="match status" value="1"/>
</dbReference>
<proteinExistence type="predicted"/>
<dbReference type="Gene3D" id="2.60.120.890">
    <property type="entry name" value="BT2081, beta-jelly-roll domain"/>
    <property type="match status" value="1"/>
</dbReference>
<dbReference type="EMBL" id="VWKB01000011">
    <property type="protein sequence ID" value="KAA4100304.1"/>
    <property type="molecule type" value="Genomic_DNA"/>
</dbReference>
<feature type="domain" description="Lipocalin-like" evidence="3">
    <location>
        <begin position="42"/>
        <end position="162"/>
    </location>
</feature>
<evidence type="ECO:0000313" key="7">
    <source>
        <dbReference type="Proteomes" id="UP000286031"/>
    </source>
</evidence>
<dbReference type="Proteomes" id="UP000286031">
    <property type="component" value="Unassembled WGS sequence"/>
</dbReference>
<dbReference type="EMBL" id="QSBI01000011">
    <property type="protein sequence ID" value="RGX10127.1"/>
    <property type="molecule type" value="Genomic_DNA"/>
</dbReference>
<dbReference type="InterPro" id="IPR025112">
    <property type="entry name" value="PCMD"/>
</dbReference>